<evidence type="ECO:0000313" key="3">
    <source>
        <dbReference type="Proteomes" id="UP001500454"/>
    </source>
</evidence>
<keyword evidence="3" id="KW-1185">Reference proteome</keyword>
<proteinExistence type="predicted"/>
<sequence length="136" mass="14224">MKKSFIGLLLLILIAGIALQAVSPWWTVAPLCLALAFAWPTTGARSFLAGFLGIGLGWLLLAGWQHLRTEGVLSQRVAQLLPLGGNGWALVFVTALVGGLAGGIAALAGYWLRQAVSPKPATAENANRPERAAKLA</sequence>
<comment type="caution">
    <text evidence="2">The sequence shown here is derived from an EMBL/GenBank/DDBJ whole genome shotgun (WGS) entry which is preliminary data.</text>
</comment>
<accession>A0ABP8IXI0</accession>
<feature type="transmembrane region" description="Helical" evidence="1">
    <location>
        <begin position="44"/>
        <end position="67"/>
    </location>
</feature>
<protein>
    <submittedName>
        <fullName evidence="2">Uncharacterized protein</fullName>
    </submittedName>
</protein>
<reference evidence="3" key="1">
    <citation type="journal article" date="2019" name="Int. J. Syst. Evol. Microbiol.">
        <title>The Global Catalogue of Microorganisms (GCM) 10K type strain sequencing project: providing services to taxonomists for standard genome sequencing and annotation.</title>
        <authorList>
            <consortium name="The Broad Institute Genomics Platform"/>
            <consortium name="The Broad Institute Genome Sequencing Center for Infectious Disease"/>
            <person name="Wu L."/>
            <person name="Ma J."/>
        </authorList>
    </citation>
    <scope>NUCLEOTIDE SEQUENCE [LARGE SCALE GENOMIC DNA]</scope>
    <source>
        <strain evidence="3">JCM 17924</strain>
    </source>
</reference>
<gene>
    <name evidence="2" type="ORF">GCM10023186_15720</name>
</gene>
<keyword evidence="1" id="KW-1133">Transmembrane helix</keyword>
<keyword evidence="1" id="KW-0472">Membrane</keyword>
<keyword evidence="1" id="KW-0812">Transmembrane</keyword>
<dbReference type="RefSeq" id="WP_345222871.1">
    <property type="nucleotide sequence ID" value="NZ_BAABHA010000002.1"/>
</dbReference>
<evidence type="ECO:0000313" key="2">
    <source>
        <dbReference type="EMBL" id="GAA4378826.1"/>
    </source>
</evidence>
<name>A0ABP8IXI0_9BACT</name>
<feature type="transmembrane region" description="Helical" evidence="1">
    <location>
        <begin position="88"/>
        <end position="112"/>
    </location>
</feature>
<dbReference type="EMBL" id="BAABHA010000002">
    <property type="protein sequence ID" value="GAA4378826.1"/>
    <property type="molecule type" value="Genomic_DNA"/>
</dbReference>
<evidence type="ECO:0000256" key="1">
    <source>
        <dbReference type="SAM" id="Phobius"/>
    </source>
</evidence>
<organism evidence="2 3">
    <name type="scientific">Hymenobacter koreensis</name>
    <dbReference type="NCBI Taxonomy" id="1084523"/>
    <lineage>
        <taxon>Bacteria</taxon>
        <taxon>Pseudomonadati</taxon>
        <taxon>Bacteroidota</taxon>
        <taxon>Cytophagia</taxon>
        <taxon>Cytophagales</taxon>
        <taxon>Hymenobacteraceae</taxon>
        <taxon>Hymenobacter</taxon>
    </lineage>
</organism>
<dbReference type="Proteomes" id="UP001500454">
    <property type="component" value="Unassembled WGS sequence"/>
</dbReference>